<protein>
    <submittedName>
        <fullName evidence="1">(African queen) hypothetical protein</fullName>
    </submittedName>
</protein>
<reference evidence="1" key="1">
    <citation type="submission" date="2021-09" db="EMBL/GenBank/DDBJ databases">
        <authorList>
            <person name="Martin H S."/>
        </authorList>
    </citation>
    <scope>NUCLEOTIDE SEQUENCE</scope>
</reference>
<dbReference type="EMBL" id="CAKASE010000083">
    <property type="protein sequence ID" value="CAG9585090.1"/>
    <property type="molecule type" value="Genomic_DNA"/>
</dbReference>
<organism evidence="1 2">
    <name type="scientific">Danaus chrysippus</name>
    <name type="common">African queen</name>
    <dbReference type="NCBI Taxonomy" id="151541"/>
    <lineage>
        <taxon>Eukaryota</taxon>
        <taxon>Metazoa</taxon>
        <taxon>Ecdysozoa</taxon>
        <taxon>Arthropoda</taxon>
        <taxon>Hexapoda</taxon>
        <taxon>Insecta</taxon>
        <taxon>Pterygota</taxon>
        <taxon>Neoptera</taxon>
        <taxon>Endopterygota</taxon>
        <taxon>Lepidoptera</taxon>
        <taxon>Glossata</taxon>
        <taxon>Ditrysia</taxon>
        <taxon>Papilionoidea</taxon>
        <taxon>Nymphalidae</taxon>
        <taxon>Danainae</taxon>
        <taxon>Danaini</taxon>
        <taxon>Danaina</taxon>
        <taxon>Danaus</taxon>
        <taxon>Anosia</taxon>
    </lineage>
</organism>
<evidence type="ECO:0000313" key="1">
    <source>
        <dbReference type="EMBL" id="CAG9585090.1"/>
    </source>
</evidence>
<name>A0A8J2R818_9NEOP</name>
<accession>A0A8J2R818</accession>
<keyword evidence="2" id="KW-1185">Reference proteome</keyword>
<proteinExistence type="predicted"/>
<gene>
    <name evidence="1" type="ORF">DCHRY22_LOCUS15577</name>
</gene>
<dbReference type="Proteomes" id="UP000789524">
    <property type="component" value="Unassembled WGS sequence"/>
</dbReference>
<dbReference type="AlphaFoldDB" id="A0A8J2R818"/>
<comment type="caution">
    <text evidence="1">The sequence shown here is derived from an EMBL/GenBank/DDBJ whole genome shotgun (WGS) entry which is preliminary data.</text>
</comment>
<sequence length="165" mass="18441">MGAFHRLVRCTVGNGGCKPRGAGFSSSSAAPVVTHPALKTLYCERAKPYLRHLFPHLSRHVSPGGCEFSSLNRYKPPRNPENPLSDGRSTKDVKRWRHDFLRRPPGRVNRACISHFLKYLPGSRKIIFLTRSAPPGHSQRSASAKSLLSFTQTSFGLRDSEFQIL</sequence>
<evidence type="ECO:0000313" key="2">
    <source>
        <dbReference type="Proteomes" id="UP000789524"/>
    </source>
</evidence>